<evidence type="ECO:0000256" key="4">
    <source>
        <dbReference type="ARBA" id="ARBA00022475"/>
    </source>
</evidence>
<evidence type="ECO:0000256" key="5">
    <source>
        <dbReference type="ARBA" id="ARBA00022519"/>
    </source>
</evidence>
<keyword evidence="11 13" id="KW-0472">Membrane</keyword>
<evidence type="ECO:0000256" key="8">
    <source>
        <dbReference type="ARBA" id="ARBA00022958"/>
    </source>
</evidence>
<evidence type="ECO:0000256" key="12">
    <source>
        <dbReference type="PIRSR" id="PIRSR006247-1"/>
    </source>
</evidence>
<keyword evidence="12" id="KW-0479">Metal-binding</keyword>
<proteinExistence type="inferred from homology"/>
<dbReference type="PIRSF" id="PIRSF006247">
    <property type="entry name" value="TrkH"/>
    <property type="match status" value="1"/>
</dbReference>
<comment type="similarity">
    <text evidence="2">Belongs to the TrkH potassium transport family.</text>
</comment>
<dbReference type="PANTHER" id="PTHR32024">
    <property type="entry name" value="TRK SYSTEM POTASSIUM UPTAKE PROTEIN TRKG-RELATED"/>
    <property type="match status" value="1"/>
</dbReference>
<evidence type="ECO:0000256" key="2">
    <source>
        <dbReference type="ARBA" id="ARBA00009137"/>
    </source>
</evidence>
<feature type="binding site" evidence="12">
    <location>
        <position position="432"/>
    </location>
    <ligand>
        <name>K(+)</name>
        <dbReference type="ChEBI" id="CHEBI:29103"/>
    </ligand>
</feature>
<dbReference type="InterPro" id="IPR004772">
    <property type="entry name" value="TrkH"/>
</dbReference>
<feature type="transmembrane region" description="Helical" evidence="13">
    <location>
        <begin position="274"/>
        <end position="295"/>
    </location>
</feature>
<feature type="transmembrane region" description="Helical" evidence="13">
    <location>
        <begin position="236"/>
        <end position="258"/>
    </location>
</feature>
<feature type="binding site" evidence="12">
    <location>
        <position position="316"/>
    </location>
    <ligand>
        <name>K(+)</name>
        <dbReference type="ChEBI" id="CHEBI:29103"/>
    </ligand>
</feature>
<comment type="caution">
    <text evidence="14">The sequence shown here is derived from an EMBL/GenBank/DDBJ whole genome shotgun (WGS) entry which is preliminary data.</text>
</comment>
<feature type="binding site" evidence="12">
    <location>
        <position position="109"/>
    </location>
    <ligand>
        <name>K(+)</name>
        <dbReference type="ChEBI" id="CHEBI:29103"/>
    </ligand>
</feature>
<dbReference type="PANTHER" id="PTHR32024:SF2">
    <property type="entry name" value="TRK SYSTEM POTASSIUM UPTAKE PROTEIN TRKG-RELATED"/>
    <property type="match status" value="1"/>
</dbReference>
<dbReference type="GO" id="GO:0015379">
    <property type="term" value="F:potassium:chloride symporter activity"/>
    <property type="evidence" value="ECO:0007669"/>
    <property type="project" value="InterPro"/>
</dbReference>
<keyword evidence="6" id="KW-0633">Potassium transport</keyword>
<dbReference type="GO" id="GO:0005886">
    <property type="term" value="C:plasma membrane"/>
    <property type="evidence" value="ECO:0007669"/>
    <property type="project" value="UniProtKB-SubCell"/>
</dbReference>
<organism evidence="14 15">
    <name type="scientific">Moryella indoligenes</name>
    <dbReference type="NCBI Taxonomy" id="371674"/>
    <lineage>
        <taxon>Bacteria</taxon>
        <taxon>Bacillati</taxon>
        <taxon>Bacillota</taxon>
        <taxon>Clostridia</taxon>
        <taxon>Lachnospirales</taxon>
        <taxon>Lachnospiraceae</taxon>
        <taxon>Moryella</taxon>
    </lineage>
</organism>
<keyword evidence="8 12" id="KW-0630">Potassium</keyword>
<feature type="transmembrane region" description="Helical" evidence="13">
    <location>
        <begin position="69"/>
        <end position="89"/>
    </location>
</feature>
<comment type="subcellular location">
    <subcellularLocation>
        <location evidence="1">Cell inner membrane</location>
        <topology evidence="1">Multi-pass membrane protein</topology>
    </subcellularLocation>
</comment>
<dbReference type="EMBL" id="JAUSTO010000003">
    <property type="protein sequence ID" value="MDQ0151966.1"/>
    <property type="molecule type" value="Genomic_DNA"/>
</dbReference>
<keyword evidence="9 13" id="KW-1133">Transmembrane helix</keyword>
<gene>
    <name evidence="14" type="ORF">J2S20_000648</name>
</gene>
<feature type="transmembrane region" description="Helical" evidence="13">
    <location>
        <begin position="12"/>
        <end position="31"/>
    </location>
</feature>
<feature type="binding site" evidence="12">
    <location>
        <position position="315"/>
    </location>
    <ligand>
        <name>K(+)</name>
        <dbReference type="ChEBI" id="CHEBI:29103"/>
    </ligand>
</feature>
<sequence>MNYRLVGKYMGYIMLVEGIFMIPAVLVALYFGEPATVRALLISICAALLPGTLLSRLKSRESISMGEGFVICALGWIVLSLIGALPFYISGMIPRFIDCWFETVSGFTTTGSSILTNVEALSNGLLYWRSFSHWIGGMGVLVFLLAIVPLSKGNGEPFNLMKAESPGPAVGKIVPKISKTAKITYLIYFGMTVLMIVMLLAGGMPLFDSVLNAFATAGTGGFAIHNSSIGFYESQYLQMTIAVFMALFGVNFSVYYLILTRHFKEAFRNEEFRCYWLILIAASLLIGINIMPMYAGNIPQAFRDSFFSVSSIMTTTGFCTADFDRWPDFSRYLLLIIMCVGASAGSTGGGIKVSRILLLAKHLKAQMNQMIHPRRVSIVRMDGRRVEDGVMFGTTAYMAAYLLIAMVSMMIISLDSKGLVTTISAVLCTMNNIGPGLDVVGPTGNFSSFSDLSKFVLSFNMLLGRLEIFPILFMLSPDVWRRKRMPRSTVRAQEAG</sequence>
<name>A0AAE3V8Z3_9FIRM</name>
<dbReference type="Proteomes" id="UP001241537">
    <property type="component" value="Unassembled WGS sequence"/>
</dbReference>
<keyword evidence="7 13" id="KW-0812">Transmembrane</keyword>
<evidence type="ECO:0000256" key="6">
    <source>
        <dbReference type="ARBA" id="ARBA00022538"/>
    </source>
</evidence>
<evidence type="ECO:0000256" key="11">
    <source>
        <dbReference type="ARBA" id="ARBA00023136"/>
    </source>
</evidence>
<evidence type="ECO:0000256" key="9">
    <source>
        <dbReference type="ARBA" id="ARBA00022989"/>
    </source>
</evidence>
<feature type="transmembrane region" description="Helical" evidence="13">
    <location>
        <begin position="455"/>
        <end position="475"/>
    </location>
</feature>
<evidence type="ECO:0000256" key="10">
    <source>
        <dbReference type="ARBA" id="ARBA00023065"/>
    </source>
</evidence>
<evidence type="ECO:0000256" key="13">
    <source>
        <dbReference type="SAM" id="Phobius"/>
    </source>
</evidence>
<feature type="transmembrane region" description="Helical" evidence="13">
    <location>
        <begin position="131"/>
        <end position="151"/>
    </location>
</feature>
<dbReference type="GO" id="GO:0046872">
    <property type="term" value="F:metal ion binding"/>
    <property type="evidence" value="ECO:0007669"/>
    <property type="project" value="UniProtKB-KW"/>
</dbReference>
<dbReference type="RefSeq" id="WP_106611612.1">
    <property type="nucleotide sequence ID" value="NZ_JAUSTO010000003.1"/>
</dbReference>
<accession>A0AAE3V8Z3</accession>
<reference evidence="14" key="1">
    <citation type="submission" date="2023-07" db="EMBL/GenBank/DDBJ databases">
        <title>Genomic Encyclopedia of Type Strains, Phase IV (KMG-IV): sequencing the most valuable type-strain genomes for metagenomic binning, comparative biology and taxonomic classification.</title>
        <authorList>
            <person name="Goeker M."/>
        </authorList>
    </citation>
    <scope>NUCLEOTIDE SEQUENCE</scope>
    <source>
        <strain evidence="14">DSM 19659</strain>
    </source>
</reference>
<feature type="transmembrane region" description="Helical" evidence="13">
    <location>
        <begin position="185"/>
        <end position="207"/>
    </location>
</feature>
<evidence type="ECO:0000256" key="3">
    <source>
        <dbReference type="ARBA" id="ARBA00022448"/>
    </source>
</evidence>
<dbReference type="AlphaFoldDB" id="A0AAE3V8Z3"/>
<keyword evidence="10" id="KW-0406">Ion transport</keyword>
<feature type="transmembrane region" description="Helical" evidence="13">
    <location>
        <begin position="37"/>
        <end position="57"/>
    </location>
</feature>
<feature type="transmembrane region" description="Helical" evidence="13">
    <location>
        <begin position="332"/>
        <end position="351"/>
    </location>
</feature>
<feature type="binding site" evidence="12">
    <location>
        <position position="110"/>
    </location>
    <ligand>
        <name>K(+)</name>
        <dbReference type="ChEBI" id="CHEBI:29103"/>
    </ligand>
</feature>
<keyword evidence="3" id="KW-0813">Transport</keyword>
<dbReference type="InterPro" id="IPR003445">
    <property type="entry name" value="Cat_transpt"/>
</dbReference>
<evidence type="ECO:0000256" key="7">
    <source>
        <dbReference type="ARBA" id="ARBA00022692"/>
    </source>
</evidence>
<feature type="transmembrane region" description="Helical" evidence="13">
    <location>
        <begin position="390"/>
        <end position="412"/>
    </location>
</feature>
<feature type="binding site" evidence="12">
    <location>
        <position position="220"/>
    </location>
    <ligand>
        <name>K(+)</name>
        <dbReference type="ChEBI" id="CHEBI:29103"/>
    </ligand>
</feature>
<dbReference type="Pfam" id="PF02386">
    <property type="entry name" value="TrkH"/>
    <property type="match status" value="1"/>
</dbReference>
<evidence type="ECO:0000313" key="15">
    <source>
        <dbReference type="Proteomes" id="UP001241537"/>
    </source>
</evidence>
<evidence type="ECO:0000256" key="1">
    <source>
        <dbReference type="ARBA" id="ARBA00004429"/>
    </source>
</evidence>
<keyword evidence="5" id="KW-0997">Cell inner membrane</keyword>
<keyword evidence="4" id="KW-1003">Cell membrane</keyword>
<evidence type="ECO:0000313" key="14">
    <source>
        <dbReference type="EMBL" id="MDQ0151966.1"/>
    </source>
</evidence>
<protein>
    <submittedName>
        <fullName evidence="14">Trk system potassium uptake protein TrkH</fullName>
    </submittedName>
</protein>
<keyword evidence="15" id="KW-1185">Reference proteome</keyword>